<evidence type="ECO:0000313" key="3">
    <source>
        <dbReference type="EMBL" id="NBI27406.1"/>
    </source>
</evidence>
<dbReference type="EMBL" id="SIJB01000001">
    <property type="protein sequence ID" value="NBI27406.1"/>
    <property type="molecule type" value="Genomic_DNA"/>
</dbReference>
<keyword evidence="4" id="KW-1185">Reference proteome</keyword>
<dbReference type="InterPro" id="IPR051319">
    <property type="entry name" value="Oligoribo/pAp-PDE_c-di-AMP_PDE"/>
</dbReference>
<dbReference type="InterPro" id="IPR038763">
    <property type="entry name" value="DHH_sf"/>
</dbReference>
<dbReference type="Proteomes" id="UP000448943">
    <property type="component" value="Unassembled WGS sequence"/>
</dbReference>
<sequence>MSDLFDEGVLSDIQRFIQNHDDFLVVSHVQPDGDAISSTCAMGLILQHLNKKFVMLNENEIPKKFHLLQGANQIKKYSSFKLRQPYKYVISVDCADYSRMGKVVQIFSDDVQILNIDHHPTNDGFGILNFIQETSASTTEVLNDVIEFLSVPWTKELAECVYAGLLTDTGGFRYSNTTPKVMKLASKLLEHGVNANYYAEELLEKFTLSHLALLEKSLSTLSFAKNKQIAWMTVTIEDIKQSNASSDDLEGLINIPRNIYGVEVGLLFKQVNENQVKVSFRSAGKVNVAEVAQLFNGGGHILASGALIEGKVDTVIKIVIHELEKKFHEC</sequence>
<dbReference type="InterPro" id="IPR001667">
    <property type="entry name" value="DDH_dom"/>
</dbReference>
<evidence type="ECO:0000259" key="1">
    <source>
        <dbReference type="Pfam" id="PF01368"/>
    </source>
</evidence>
<dbReference type="AlphaFoldDB" id="A0A6N9PWX0"/>
<dbReference type="Gene3D" id="3.10.310.30">
    <property type="match status" value="1"/>
</dbReference>
<feature type="domain" description="DDH" evidence="1">
    <location>
        <begin position="23"/>
        <end position="164"/>
    </location>
</feature>
<dbReference type="Gene3D" id="3.90.1640.10">
    <property type="entry name" value="inorganic pyrophosphatase (n-terminal core)"/>
    <property type="match status" value="1"/>
</dbReference>
<feature type="domain" description="DHHA1" evidence="2">
    <location>
        <begin position="238"/>
        <end position="324"/>
    </location>
</feature>
<name>A0A6N9PWX0_9BACL</name>
<reference evidence="3 4" key="1">
    <citation type="submission" date="2019-01" db="EMBL/GenBank/DDBJ databases">
        <title>Chengkuizengella sp. nov., isolated from deep-sea sediment of East Pacific Ocean.</title>
        <authorList>
            <person name="Yang J."/>
            <person name="Lai Q."/>
            <person name="Shao Z."/>
        </authorList>
    </citation>
    <scope>NUCLEOTIDE SEQUENCE [LARGE SCALE GENOMIC DNA]</scope>
    <source>
        <strain evidence="3 4">YPA3-1-1</strain>
    </source>
</reference>
<organism evidence="3 4">
    <name type="scientific">Chengkuizengella marina</name>
    <dbReference type="NCBI Taxonomy" id="2507566"/>
    <lineage>
        <taxon>Bacteria</taxon>
        <taxon>Bacillati</taxon>
        <taxon>Bacillota</taxon>
        <taxon>Bacilli</taxon>
        <taxon>Bacillales</taxon>
        <taxon>Paenibacillaceae</taxon>
        <taxon>Chengkuizengella</taxon>
    </lineage>
</organism>
<dbReference type="PANTHER" id="PTHR47618:SF1">
    <property type="entry name" value="BIFUNCTIONAL OLIGORIBONUCLEASE AND PAP PHOSPHATASE NRNA"/>
    <property type="match status" value="1"/>
</dbReference>
<dbReference type="SUPFAM" id="SSF64182">
    <property type="entry name" value="DHH phosphoesterases"/>
    <property type="match status" value="1"/>
</dbReference>
<evidence type="ECO:0000259" key="2">
    <source>
        <dbReference type="Pfam" id="PF02272"/>
    </source>
</evidence>
<dbReference type="Pfam" id="PF01368">
    <property type="entry name" value="DHH"/>
    <property type="match status" value="1"/>
</dbReference>
<gene>
    <name evidence="3" type="ORF">ERL59_00290</name>
</gene>
<proteinExistence type="predicted"/>
<dbReference type="PANTHER" id="PTHR47618">
    <property type="entry name" value="BIFUNCTIONAL OLIGORIBONUCLEASE AND PAP PHOSPHATASE NRNA"/>
    <property type="match status" value="1"/>
</dbReference>
<evidence type="ECO:0000313" key="4">
    <source>
        <dbReference type="Proteomes" id="UP000448943"/>
    </source>
</evidence>
<dbReference type="OrthoDB" id="9803668at2"/>
<comment type="caution">
    <text evidence="3">The sequence shown here is derived from an EMBL/GenBank/DDBJ whole genome shotgun (WGS) entry which is preliminary data.</text>
</comment>
<protein>
    <submittedName>
        <fullName evidence="3">Bifunctional oligoribonuclease/PAP phosphatase NrnA</fullName>
    </submittedName>
</protein>
<dbReference type="InterPro" id="IPR003156">
    <property type="entry name" value="DHHA1_dom"/>
</dbReference>
<dbReference type="GO" id="GO:0003676">
    <property type="term" value="F:nucleic acid binding"/>
    <property type="evidence" value="ECO:0007669"/>
    <property type="project" value="InterPro"/>
</dbReference>
<dbReference type="RefSeq" id="WP_160643309.1">
    <property type="nucleotide sequence ID" value="NZ_SIJB01000001.1"/>
</dbReference>
<dbReference type="Pfam" id="PF02272">
    <property type="entry name" value="DHHA1"/>
    <property type="match status" value="1"/>
</dbReference>
<accession>A0A6N9PWX0</accession>